<evidence type="ECO:0000313" key="2">
    <source>
        <dbReference type="Proteomes" id="UP000321933"/>
    </source>
</evidence>
<keyword evidence="2" id="KW-1185">Reference proteome</keyword>
<comment type="caution">
    <text evidence="1">The sequence shown here is derived from an EMBL/GenBank/DDBJ whole genome shotgun (WGS) entry which is preliminary data.</text>
</comment>
<organism evidence="1 2">
    <name type="scientific">Parahaliea aestuarii</name>
    <dbReference type="NCBI Taxonomy" id="1852021"/>
    <lineage>
        <taxon>Bacteria</taxon>
        <taxon>Pseudomonadati</taxon>
        <taxon>Pseudomonadota</taxon>
        <taxon>Gammaproteobacteria</taxon>
        <taxon>Cellvibrionales</taxon>
        <taxon>Halieaceae</taxon>
        <taxon>Parahaliea</taxon>
    </lineage>
</organism>
<dbReference type="OrthoDB" id="7852032at2"/>
<name>A0A5C8ZL20_9GAMM</name>
<dbReference type="InterPro" id="IPR021352">
    <property type="entry name" value="DUF2971"/>
</dbReference>
<dbReference type="AlphaFoldDB" id="A0A5C8ZL20"/>
<dbReference type="RefSeq" id="WP_148066041.1">
    <property type="nucleotide sequence ID" value="NZ_VRYZ01000014.1"/>
</dbReference>
<evidence type="ECO:0000313" key="1">
    <source>
        <dbReference type="EMBL" id="TXS88915.1"/>
    </source>
</evidence>
<accession>A0A5C8ZL20</accession>
<dbReference type="EMBL" id="VRYZ01000014">
    <property type="protein sequence ID" value="TXS88915.1"/>
    <property type="molecule type" value="Genomic_DNA"/>
</dbReference>
<dbReference type="Pfam" id="PF11185">
    <property type="entry name" value="DUF2971"/>
    <property type="match status" value="1"/>
</dbReference>
<reference evidence="1 2" key="1">
    <citation type="submission" date="2019-08" db="EMBL/GenBank/DDBJ databases">
        <title>Parahaliea maris sp. nov., isolated from the surface seawater.</title>
        <authorList>
            <person name="Liu Y."/>
        </authorList>
    </citation>
    <scope>NUCLEOTIDE SEQUENCE [LARGE SCALE GENOMIC DNA]</scope>
    <source>
        <strain evidence="1 2">S2-26</strain>
    </source>
</reference>
<dbReference type="Proteomes" id="UP000321933">
    <property type="component" value="Unassembled WGS sequence"/>
</dbReference>
<gene>
    <name evidence="1" type="ORF">FVW59_19390</name>
</gene>
<sequence>MYLNIKDSEYEDQIYRIVSYNRFLEIFESCKNTLVKPKLWEDTFENYTLKSKLIYPDGSKIELDVHERLYGQCWTTSKASDAMWRIYSPDKRGVRIRTTIDKLLTSISIANVNTARTESCIGRVKYQSESKIISQSKQAFSNNGQMTFGNLFRSLLVKRKAFSHEKEIRLIHLDWGIKIPDEDIYKYEIDPHDLITQVMIDPRICYDEFRNIKADIEAKTGYKGDIKRSLLYRLPETVTVEVEQNMTTQGTRTQKNCAGV</sequence>
<proteinExistence type="predicted"/>
<protein>
    <submittedName>
        <fullName evidence="1">DUF2971 domain-containing protein</fullName>
    </submittedName>
</protein>